<gene>
    <name evidence="2" type="ORF">SOIL9_14010</name>
</gene>
<keyword evidence="1" id="KW-0812">Transmembrane</keyword>
<feature type="transmembrane region" description="Helical" evidence="1">
    <location>
        <begin position="6"/>
        <end position="27"/>
    </location>
</feature>
<evidence type="ECO:0000313" key="3">
    <source>
        <dbReference type="Proteomes" id="UP000464178"/>
    </source>
</evidence>
<protein>
    <submittedName>
        <fullName evidence="2">Uncharacterized protein</fullName>
    </submittedName>
</protein>
<name>A0A6P2D5G7_9BACT</name>
<keyword evidence="1" id="KW-0472">Membrane</keyword>
<evidence type="ECO:0000256" key="1">
    <source>
        <dbReference type="SAM" id="Phobius"/>
    </source>
</evidence>
<dbReference type="EMBL" id="LR593886">
    <property type="protein sequence ID" value="VTR96313.1"/>
    <property type="molecule type" value="Genomic_DNA"/>
</dbReference>
<accession>A0A6P2D5G7</accession>
<proteinExistence type="predicted"/>
<dbReference type="AlphaFoldDB" id="A0A6P2D5G7"/>
<organism evidence="2 3">
    <name type="scientific">Gemmata massiliana</name>
    <dbReference type="NCBI Taxonomy" id="1210884"/>
    <lineage>
        <taxon>Bacteria</taxon>
        <taxon>Pseudomonadati</taxon>
        <taxon>Planctomycetota</taxon>
        <taxon>Planctomycetia</taxon>
        <taxon>Gemmatales</taxon>
        <taxon>Gemmataceae</taxon>
        <taxon>Gemmata</taxon>
    </lineage>
</organism>
<keyword evidence="1" id="KW-1133">Transmembrane helix</keyword>
<evidence type="ECO:0000313" key="2">
    <source>
        <dbReference type="EMBL" id="VTR96313.1"/>
    </source>
</evidence>
<dbReference type="Proteomes" id="UP000464178">
    <property type="component" value="Chromosome"/>
</dbReference>
<keyword evidence="3" id="KW-1185">Reference proteome</keyword>
<dbReference type="KEGG" id="gms:SOIL9_14010"/>
<sequence length="35" mass="4126">MDFLSSWYTMGAMFVALLVLIGLMLFLRNNRKDEE</sequence>
<reference evidence="2 3" key="1">
    <citation type="submission" date="2019-05" db="EMBL/GenBank/DDBJ databases">
        <authorList>
            <consortium name="Science for Life Laboratories"/>
        </authorList>
    </citation>
    <scope>NUCLEOTIDE SEQUENCE [LARGE SCALE GENOMIC DNA]</scope>
    <source>
        <strain evidence="2">Soil9</strain>
    </source>
</reference>